<name>A0A4Y2RQ42_ARAVE</name>
<sequence length="171" mass="18780">MKEENKEVQGEMMKFCVKTIPETKLALCRSDYSKYVGDLLDICFGREGKLSDPLSSSSQTRPSAHGIRLGWFKAHIGIKGNEISDTLAKEATTNGLPASLPFPKIYLKPNDYSSPSRFGKLTGKMVRLADRFTALLRKYQTNSCTGPENASNSTLVMAPSPPTSRDSVSIL</sequence>
<comment type="caution">
    <text evidence="2">The sequence shown here is derived from an EMBL/GenBank/DDBJ whole genome shotgun (WGS) entry which is preliminary data.</text>
</comment>
<dbReference type="InterPro" id="IPR012337">
    <property type="entry name" value="RNaseH-like_sf"/>
</dbReference>
<dbReference type="EMBL" id="BGPR01017962">
    <property type="protein sequence ID" value="GBN77818.1"/>
    <property type="molecule type" value="Genomic_DNA"/>
</dbReference>
<evidence type="ECO:0000313" key="2">
    <source>
        <dbReference type="EMBL" id="GBN77818.1"/>
    </source>
</evidence>
<organism evidence="2 3">
    <name type="scientific">Araneus ventricosus</name>
    <name type="common">Orbweaver spider</name>
    <name type="synonym">Epeira ventricosa</name>
    <dbReference type="NCBI Taxonomy" id="182803"/>
    <lineage>
        <taxon>Eukaryota</taxon>
        <taxon>Metazoa</taxon>
        <taxon>Ecdysozoa</taxon>
        <taxon>Arthropoda</taxon>
        <taxon>Chelicerata</taxon>
        <taxon>Arachnida</taxon>
        <taxon>Araneae</taxon>
        <taxon>Araneomorphae</taxon>
        <taxon>Entelegynae</taxon>
        <taxon>Araneoidea</taxon>
        <taxon>Araneidae</taxon>
        <taxon>Araneus</taxon>
    </lineage>
</organism>
<keyword evidence="3" id="KW-1185">Reference proteome</keyword>
<gene>
    <name evidence="2" type="ORF">AVEN_123083_1</name>
</gene>
<proteinExistence type="predicted"/>
<dbReference type="GO" id="GO:0003676">
    <property type="term" value="F:nucleic acid binding"/>
    <property type="evidence" value="ECO:0007669"/>
    <property type="project" value="InterPro"/>
</dbReference>
<dbReference type="SUPFAM" id="SSF53098">
    <property type="entry name" value="Ribonuclease H-like"/>
    <property type="match status" value="1"/>
</dbReference>
<reference evidence="2 3" key="1">
    <citation type="journal article" date="2019" name="Sci. Rep.">
        <title>Orb-weaving spider Araneus ventricosus genome elucidates the spidroin gene catalogue.</title>
        <authorList>
            <person name="Kono N."/>
            <person name="Nakamura H."/>
            <person name="Ohtoshi R."/>
            <person name="Moran D.A.P."/>
            <person name="Shinohara A."/>
            <person name="Yoshida Y."/>
            <person name="Fujiwara M."/>
            <person name="Mori M."/>
            <person name="Tomita M."/>
            <person name="Arakawa K."/>
        </authorList>
    </citation>
    <scope>NUCLEOTIDE SEQUENCE [LARGE SCALE GENOMIC DNA]</scope>
</reference>
<protein>
    <submittedName>
        <fullName evidence="2">Uncharacterized protein</fullName>
    </submittedName>
</protein>
<evidence type="ECO:0000256" key="1">
    <source>
        <dbReference type="SAM" id="MobiDB-lite"/>
    </source>
</evidence>
<accession>A0A4Y2RQ42</accession>
<dbReference type="Proteomes" id="UP000499080">
    <property type="component" value="Unassembled WGS sequence"/>
</dbReference>
<feature type="compositionally biased region" description="Polar residues" evidence="1">
    <location>
        <begin position="143"/>
        <end position="155"/>
    </location>
</feature>
<dbReference type="InterPro" id="IPR036397">
    <property type="entry name" value="RNaseH_sf"/>
</dbReference>
<dbReference type="Gene3D" id="3.30.420.10">
    <property type="entry name" value="Ribonuclease H-like superfamily/Ribonuclease H"/>
    <property type="match status" value="1"/>
</dbReference>
<evidence type="ECO:0000313" key="3">
    <source>
        <dbReference type="Proteomes" id="UP000499080"/>
    </source>
</evidence>
<dbReference type="AlphaFoldDB" id="A0A4Y2RQ42"/>
<feature type="region of interest" description="Disordered" evidence="1">
    <location>
        <begin position="143"/>
        <end position="171"/>
    </location>
</feature>